<evidence type="ECO:0000256" key="3">
    <source>
        <dbReference type="ARBA" id="ARBA00015086"/>
    </source>
</evidence>
<evidence type="ECO:0000313" key="5">
    <source>
        <dbReference type="EMBL" id="UXN72126.1"/>
    </source>
</evidence>
<comment type="similarity">
    <text evidence="2">Belongs to the PqqA family.</text>
</comment>
<keyword evidence="4" id="KW-0884">PQQ biosynthesis</keyword>
<dbReference type="RefSeq" id="WP_113121237.1">
    <property type="nucleotide sequence ID" value="NZ_CP104965.1"/>
</dbReference>
<accession>A0ABY6CLR9</accession>
<gene>
    <name evidence="5" type="primary">pqqA</name>
    <name evidence="5" type="ORF">N8A98_12345</name>
</gene>
<evidence type="ECO:0000256" key="1">
    <source>
        <dbReference type="ARBA" id="ARBA00004886"/>
    </source>
</evidence>
<evidence type="ECO:0000256" key="2">
    <source>
        <dbReference type="ARBA" id="ARBA00009325"/>
    </source>
</evidence>
<name>A0ABY6CLR9_9HYPH</name>
<dbReference type="NCBIfam" id="TIGR02107">
    <property type="entry name" value="PQQ_syn_pqqA"/>
    <property type="match status" value="1"/>
</dbReference>
<dbReference type="EMBL" id="CP104965">
    <property type="protein sequence ID" value="UXN72126.1"/>
    <property type="molecule type" value="Genomic_DNA"/>
</dbReference>
<evidence type="ECO:0000256" key="4">
    <source>
        <dbReference type="ARBA" id="ARBA00022905"/>
    </source>
</evidence>
<organism evidence="5 6">
    <name type="scientific">Devosia neptuniae</name>
    <dbReference type="NCBI Taxonomy" id="191302"/>
    <lineage>
        <taxon>Bacteria</taxon>
        <taxon>Pseudomonadati</taxon>
        <taxon>Pseudomonadota</taxon>
        <taxon>Alphaproteobacteria</taxon>
        <taxon>Hyphomicrobiales</taxon>
        <taxon>Devosiaceae</taxon>
        <taxon>Devosia</taxon>
    </lineage>
</organism>
<reference evidence="5 6" key="1">
    <citation type="submission" date="2022-09" db="EMBL/GenBank/DDBJ databases">
        <title>Interaction between co-microsymbionts with complementary sets of symbiotic genes in legume-rhizobium systems.</title>
        <authorList>
            <person name="Safronova V."/>
            <person name="Sazanova A."/>
            <person name="Afonin A."/>
            <person name="Chirak E."/>
        </authorList>
    </citation>
    <scope>NUCLEOTIDE SEQUENCE [LARGE SCALE GENOMIC DNA]</scope>
    <source>
        <strain evidence="5 6">A18/4-1</strain>
    </source>
</reference>
<protein>
    <recommendedName>
        <fullName evidence="3">Coenzyme PQQ synthesis protein A</fullName>
    </recommendedName>
</protein>
<proteinExistence type="inferred from homology"/>
<dbReference type="InterPro" id="IPR011725">
    <property type="entry name" value="PQQ_synth_PqqA"/>
</dbReference>
<sequence length="26" mass="2998">MAWKKPTIVEVPVSMEINMYACATRK</sequence>
<evidence type="ECO:0000313" key="6">
    <source>
        <dbReference type="Proteomes" id="UP001061862"/>
    </source>
</evidence>
<keyword evidence="6" id="KW-1185">Reference proteome</keyword>
<dbReference type="Proteomes" id="UP001061862">
    <property type="component" value="Chromosome"/>
</dbReference>
<comment type="pathway">
    <text evidence="1">Cofactor biosynthesis; pyrroloquinoline quinone biosynthesis.</text>
</comment>
<dbReference type="Pfam" id="PF08042">
    <property type="entry name" value="PqqA"/>
    <property type="match status" value="1"/>
</dbReference>